<keyword evidence="1" id="KW-0472">Membrane</keyword>
<protein>
    <submittedName>
        <fullName evidence="2">Uncharacterized protein</fullName>
    </submittedName>
</protein>
<organism evidence="2 3">
    <name type="scientific">Phyllobacterium trifolii</name>
    <dbReference type="NCBI Taxonomy" id="300193"/>
    <lineage>
        <taxon>Bacteria</taxon>
        <taxon>Pseudomonadati</taxon>
        <taxon>Pseudomonadota</taxon>
        <taxon>Alphaproteobacteria</taxon>
        <taxon>Hyphomicrobiales</taxon>
        <taxon>Phyllobacteriaceae</taxon>
        <taxon>Phyllobacterium</taxon>
    </lineage>
</organism>
<accession>A0A839UJA1</accession>
<dbReference type="RefSeq" id="WP_183665734.1">
    <property type="nucleotide sequence ID" value="NZ_JACHXN010000047.1"/>
</dbReference>
<proteinExistence type="predicted"/>
<keyword evidence="3" id="KW-1185">Reference proteome</keyword>
<comment type="caution">
    <text evidence="2">The sequence shown here is derived from an EMBL/GenBank/DDBJ whole genome shotgun (WGS) entry which is preliminary data.</text>
</comment>
<feature type="transmembrane region" description="Helical" evidence="1">
    <location>
        <begin position="46"/>
        <end position="67"/>
    </location>
</feature>
<evidence type="ECO:0000256" key="1">
    <source>
        <dbReference type="SAM" id="Phobius"/>
    </source>
</evidence>
<name>A0A839UJA1_9HYPH</name>
<reference evidence="2 3" key="1">
    <citation type="submission" date="2020-08" db="EMBL/GenBank/DDBJ databases">
        <title>Genomic Encyclopedia of Type Strains, Phase III (KMG-III): the genomes of soil and plant-associated and newly described type strains.</title>
        <authorList>
            <person name="Whitman W."/>
        </authorList>
    </citation>
    <scope>NUCLEOTIDE SEQUENCE [LARGE SCALE GENOMIC DNA]</scope>
    <source>
        <strain evidence="2 3">CECT 7015</strain>
    </source>
</reference>
<dbReference type="EMBL" id="JACHXN010000047">
    <property type="protein sequence ID" value="MBB3149854.1"/>
    <property type="molecule type" value="Genomic_DNA"/>
</dbReference>
<evidence type="ECO:0000313" key="3">
    <source>
        <dbReference type="Proteomes" id="UP000554520"/>
    </source>
</evidence>
<dbReference type="Proteomes" id="UP000554520">
    <property type="component" value="Unassembled WGS sequence"/>
</dbReference>
<evidence type="ECO:0000313" key="2">
    <source>
        <dbReference type="EMBL" id="MBB3149854.1"/>
    </source>
</evidence>
<dbReference type="AlphaFoldDB" id="A0A839UJA1"/>
<gene>
    <name evidence="2" type="ORF">FHS21_006311</name>
</gene>
<sequence length="70" mass="7581">MDGNPIEMEATLRALPKGEVIEIATRDDGPYALKARAELARRDTKTFRIGMAIVVMAIGLGIGINLVDKL</sequence>
<keyword evidence="1" id="KW-0812">Transmembrane</keyword>
<keyword evidence="1" id="KW-1133">Transmembrane helix</keyword>